<accession>A0ABR3JRG6</accession>
<dbReference type="EMBL" id="JASNQZ010000004">
    <property type="protein sequence ID" value="KAL0958381.1"/>
    <property type="molecule type" value="Genomic_DNA"/>
</dbReference>
<sequence length="335" mass="37186">MSSAQSQEVEGLTQVYYTNLFTPTAADDFIDLCMSKGAEIKTLGISLSAGRPGCSFLDIPGRGPLAPYLQGLSNLSEIILTVNLTFATEFEVANLRELLAVVRGKVSTCQFYGGHLPVSLPFPELATMLFPSLRVLEISHADQLRYAVPHCAAPLLRRLTVNWTVADPGRVRHLSELQKAIYRLQCHHSLRHVYLRINFYGADFSTDPSDLPDFTGLPALRYLSLDVGPRNAVNPVPVLQTVQWCISFIKKNHTLVTLKSLQIRLEFPVHKWDICAPLTDLELTGKLRELRQALIDMTARGSRVMITLCLSLDASTSLATISPKNSCTTMPWAFM</sequence>
<keyword evidence="2" id="KW-1185">Reference proteome</keyword>
<organism evidence="1 2">
    <name type="scientific">Hohenbuehelia grisea</name>
    <dbReference type="NCBI Taxonomy" id="104357"/>
    <lineage>
        <taxon>Eukaryota</taxon>
        <taxon>Fungi</taxon>
        <taxon>Dikarya</taxon>
        <taxon>Basidiomycota</taxon>
        <taxon>Agaricomycotina</taxon>
        <taxon>Agaricomycetes</taxon>
        <taxon>Agaricomycetidae</taxon>
        <taxon>Agaricales</taxon>
        <taxon>Pleurotineae</taxon>
        <taxon>Pleurotaceae</taxon>
        <taxon>Hohenbuehelia</taxon>
    </lineage>
</organism>
<reference evidence="2" key="1">
    <citation type="submission" date="2024-06" db="EMBL/GenBank/DDBJ databases">
        <title>Multi-omics analyses provide insights into the biosynthesis of the anticancer antibiotic pleurotin in Hohenbuehelia grisea.</title>
        <authorList>
            <person name="Weaver J.A."/>
            <person name="Alberti F."/>
        </authorList>
    </citation>
    <scope>NUCLEOTIDE SEQUENCE [LARGE SCALE GENOMIC DNA]</scope>
    <source>
        <strain evidence="2">T-177</strain>
    </source>
</reference>
<evidence type="ECO:0008006" key="3">
    <source>
        <dbReference type="Google" id="ProtNLM"/>
    </source>
</evidence>
<dbReference type="Proteomes" id="UP001556367">
    <property type="component" value="Unassembled WGS sequence"/>
</dbReference>
<evidence type="ECO:0000313" key="1">
    <source>
        <dbReference type="EMBL" id="KAL0958381.1"/>
    </source>
</evidence>
<evidence type="ECO:0000313" key="2">
    <source>
        <dbReference type="Proteomes" id="UP001556367"/>
    </source>
</evidence>
<gene>
    <name evidence="1" type="ORF">HGRIS_000523</name>
</gene>
<proteinExistence type="predicted"/>
<comment type="caution">
    <text evidence="1">The sequence shown here is derived from an EMBL/GenBank/DDBJ whole genome shotgun (WGS) entry which is preliminary data.</text>
</comment>
<name>A0ABR3JRG6_9AGAR</name>
<protein>
    <recommendedName>
        <fullName evidence="3">F-box protein</fullName>
    </recommendedName>
</protein>